<dbReference type="Pfam" id="PF01551">
    <property type="entry name" value="Peptidase_M23"/>
    <property type="match status" value="1"/>
</dbReference>
<dbReference type="PATRIC" id="fig|1121015.4.peg.1741"/>
<dbReference type="CDD" id="cd12797">
    <property type="entry name" value="M23_peptidase"/>
    <property type="match status" value="1"/>
</dbReference>
<dbReference type="PANTHER" id="PTHR21666">
    <property type="entry name" value="PEPTIDASE-RELATED"/>
    <property type="match status" value="1"/>
</dbReference>
<feature type="coiled-coil region" evidence="1">
    <location>
        <begin position="50"/>
        <end position="95"/>
    </location>
</feature>
<dbReference type="AlphaFoldDB" id="A0A091AWV2"/>
<dbReference type="SUPFAM" id="SSF51261">
    <property type="entry name" value="Duplicated hybrid motif"/>
    <property type="match status" value="1"/>
</dbReference>
<proteinExistence type="predicted"/>
<evidence type="ECO:0000313" key="3">
    <source>
        <dbReference type="EMBL" id="KFN43144.1"/>
    </source>
</evidence>
<dbReference type="STRING" id="1121015.GCA_000420545_02494"/>
<dbReference type="Gene3D" id="2.70.70.10">
    <property type="entry name" value="Glucose Permease (Domain IIA)"/>
    <property type="match status" value="1"/>
</dbReference>
<protein>
    <recommendedName>
        <fullName evidence="2">M23ase beta-sheet core domain-containing protein</fullName>
    </recommendedName>
</protein>
<dbReference type="InterPro" id="IPR050570">
    <property type="entry name" value="Cell_wall_metabolism_enzyme"/>
</dbReference>
<evidence type="ECO:0000259" key="2">
    <source>
        <dbReference type="Pfam" id="PF01551"/>
    </source>
</evidence>
<dbReference type="InterPro" id="IPR011055">
    <property type="entry name" value="Dup_hybrid_motif"/>
</dbReference>
<keyword evidence="1" id="KW-0175">Coiled coil</keyword>
<accession>A0A091AWV2</accession>
<sequence>MMNVIIVSKFFRAPQKLAFDNPKVAATTGGIVLTILALAFAAGFATRGVNGAARSEIAQLKTELNQQEKALKAAREDAQREINAVAARVGELQAQANRLNALGERLTHDGKLADGEFNFDRTPGMGGAEAVSDVPAGDLLQDLNQLQAQFDNSGRQLSVLEAMMYNQQVQLKSTPSSRPSPGFITSGFGTRSDPFSGGRAHHMGIDFDANTGDPVRSAADGVVSYSGIKSGYGNVVEIDHGNGYTTLYGHNSKLMVRVGDVVRAGQEVAKAGSTGRSTGPHVHFEVHVNGVQVNPRPFLDKIGG</sequence>
<comment type="caution">
    <text evidence="3">The sequence shown here is derived from an EMBL/GenBank/DDBJ whole genome shotgun (WGS) entry which is preliminary data.</text>
</comment>
<dbReference type="OrthoDB" id="9815245at2"/>
<dbReference type="RefSeq" id="WP_022970100.1">
    <property type="nucleotide sequence ID" value="NZ_ATVD01000005.1"/>
</dbReference>
<dbReference type="InterPro" id="IPR016047">
    <property type="entry name" value="M23ase_b-sheet_dom"/>
</dbReference>
<dbReference type="Proteomes" id="UP000029385">
    <property type="component" value="Unassembled WGS sequence"/>
</dbReference>
<dbReference type="EMBL" id="AVCI01000006">
    <property type="protein sequence ID" value="KFN43144.1"/>
    <property type="molecule type" value="Genomic_DNA"/>
</dbReference>
<reference evidence="3 4" key="1">
    <citation type="submission" date="2013-09" db="EMBL/GenBank/DDBJ databases">
        <title>Genome sequencing of Arenimonas oryziterrae.</title>
        <authorList>
            <person name="Chen F."/>
            <person name="Wang G."/>
        </authorList>
    </citation>
    <scope>NUCLEOTIDE SEQUENCE [LARGE SCALE GENOMIC DNA]</scope>
    <source>
        <strain evidence="3 4">YC6267</strain>
    </source>
</reference>
<dbReference type="eggNOG" id="COG0739">
    <property type="taxonomic scope" value="Bacteria"/>
</dbReference>
<name>A0A091AWV2_9GAMM</name>
<feature type="domain" description="M23ase beta-sheet core" evidence="2">
    <location>
        <begin position="201"/>
        <end position="295"/>
    </location>
</feature>
<gene>
    <name evidence="3" type="ORF">N789_11315</name>
</gene>
<evidence type="ECO:0000313" key="4">
    <source>
        <dbReference type="Proteomes" id="UP000029385"/>
    </source>
</evidence>
<organism evidence="3 4">
    <name type="scientific">Arenimonas oryziterrae DSM 21050 = YC6267</name>
    <dbReference type="NCBI Taxonomy" id="1121015"/>
    <lineage>
        <taxon>Bacteria</taxon>
        <taxon>Pseudomonadati</taxon>
        <taxon>Pseudomonadota</taxon>
        <taxon>Gammaproteobacteria</taxon>
        <taxon>Lysobacterales</taxon>
        <taxon>Lysobacteraceae</taxon>
        <taxon>Arenimonas</taxon>
    </lineage>
</organism>
<dbReference type="PANTHER" id="PTHR21666:SF291">
    <property type="entry name" value="STAGE II SPORULATION PROTEIN Q"/>
    <property type="match status" value="1"/>
</dbReference>
<keyword evidence="4" id="KW-1185">Reference proteome</keyword>
<dbReference type="GO" id="GO:0004222">
    <property type="term" value="F:metalloendopeptidase activity"/>
    <property type="evidence" value="ECO:0007669"/>
    <property type="project" value="TreeGrafter"/>
</dbReference>
<dbReference type="FunFam" id="2.70.70.10:FF:000006">
    <property type="entry name" value="M23 family peptidase"/>
    <property type="match status" value="1"/>
</dbReference>
<evidence type="ECO:0000256" key="1">
    <source>
        <dbReference type="SAM" id="Coils"/>
    </source>
</evidence>